<organism evidence="1">
    <name type="scientific">hydrothermal vent metagenome</name>
    <dbReference type="NCBI Taxonomy" id="652676"/>
    <lineage>
        <taxon>unclassified sequences</taxon>
        <taxon>metagenomes</taxon>
        <taxon>ecological metagenomes</taxon>
    </lineage>
</organism>
<reference evidence="1" key="1">
    <citation type="submission" date="2018-06" db="EMBL/GenBank/DDBJ databases">
        <authorList>
            <person name="Zhirakovskaya E."/>
        </authorList>
    </citation>
    <scope>NUCLEOTIDE SEQUENCE</scope>
</reference>
<name>A0A3B0SLE6_9ZZZZ</name>
<gene>
    <name evidence="1" type="ORF">MNBD_ACTINO01-359</name>
</gene>
<sequence length="45" mass="4692">MNTSESPILDNKLSEFRQSGVVVADLVVVPTSVCDAVASPCPDNS</sequence>
<protein>
    <submittedName>
        <fullName evidence="1">Uncharacterized protein</fullName>
    </submittedName>
</protein>
<dbReference type="AlphaFoldDB" id="A0A3B0SLE6"/>
<dbReference type="EMBL" id="UOEI01000422">
    <property type="protein sequence ID" value="VAW05230.1"/>
    <property type="molecule type" value="Genomic_DNA"/>
</dbReference>
<evidence type="ECO:0000313" key="1">
    <source>
        <dbReference type="EMBL" id="VAW05230.1"/>
    </source>
</evidence>
<proteinExistence type="predicted"/>
<accession>A0A3B0SLE6</accession>